<comment type="caution">
    <text evidence="7">The sequence shown here is derived from an EMBL/GenBank/DDBJ whole genome shotgun (WGS) entry which is preliminary data.</text>
</comment>
<dbReference type="Gene3D" id="3.40.30.10">
    <property type="entry name" value="Glutaredoxin"/>
    <property type="match status" value="1"/>
</dbReference>
<keyword evidence="1 5" id="KW-0732">Signal</keyword>
<dbReference type="SUPFAM" id="SSF52833">
    <property type="entry name" value="Thioredoxin-like"/>
    <property type="match status" value="1"/>
</dbReference>
<feature type="chain" id="PRO_5019329560" evidence="5">
    <location>
        <begin position="20"/>
        <end position="242"/>
    </location>
</feature>
<dbReference type="AlphaFoldDB" id="A0A437MHA9"/>
<evidence type="ECO:0000256" key="4">
    <source>
        <dbReference type="ARBA" id="ARBA00023284"/>
    </source>
</evidence>
<evidence type="ECO:0000256" key="2">
    <source>
        <dbReference type="ARBA" id="ARBA00023002"/>
    </source>
</evidence>
<feature type="domain" description="Thioredoxin" evidence="6">
    <location>
        <begin position="60"/>
        <end position="242"/>
    </location>
</feature>
<protein>
    <submittedName>
        <fullName evidence="7">DsbA family protein</fullName>
    </submittedName>
</protein>
<organism evidence="7 8">
    <name type="scientific">Rhodovarius crocodyli</name>
    <dbReference type="NCBI Taxonomy" id="1979269"/>
    <lineage>
        <taxon>Bacteria</taxon>
        <taxon>Pseudomonadati</taxon>
        <taxon>Pseudomonadota</taxon>
        <taxon>Alphaproteobacteria</taxon>
        <taxon>Acetobacterales</taxon>
        <taxon>Roseomonadaceae</taxon>
        <taxon>Rhodovarius</taxon>
    </lineage>
</organism>
<evidence type="ECO:0000256" key="5">
    <source>
        <dbReference type="SAM" id="SignalP"/>
    </source>
</evidence>
<gene>
    <name evidence="7" type="ORF">EOD42_11625</name>
</gene>
<sequence length="242" mass="26470">MPFSRRLALGALLAAPAHAALAQALTEAQRAEVLDLLRRALREDPSILREALAAVEAADQREQAEAATRALTANADALFRNPDDPVKGNPQGRITLVEFFDARCGYCKAMHPTMEEAIRRNGQLRVVLKDIPILGPNSVLASRALFAAQRQNRYTQLYDALMRGRDDTTEAVLRREAERLGMDWTRLRRDMDDPSVARRIETNLNLARALNIQGTPAMVVGSTIIPGAVGLQQLEAAIAAAA</sequence>
<dbReference type="InterPro" id="IPR001853">
    <property type="entry name" value="DSBA-like_thioredoxin_dom"/>
</dbReference>
<feature type="signal peptide" evidence="5">
    <location>
        <begin position="1"/>
        <end position="19"/>
    </location>
</feature>
<reference evidence="7 8" key="1">
    <citation type="submission" date="2019-01" db="EMBL/GenBank/DDBJ databases">
        <authorList>
            <person name="Chen W.-M."/>
        </authorList>
    </citation>
    <scope>NUCLEOTIDE SEQUENCE [LARGE SCALE GENOMIC DNA]</scope>
    <source>
        <strain evidence="7 8">CCP-6</strain>
    </source>
</reference>
<keyword evidence="8" id="KW-1185">Reference proteome</keyword>
<proteinExistence type="predicted"/>
<dbReference type="PROSITE" id="PS51318">
    <property type="entry name" value="TAT"/>
    <property type="match status" value="1"/>
</dbReference>
<dbReference type="PROSITE" id="PS51352">
    <property type="entry name" value="THIOREDOXIN_2"/>
    <property type="match status" value="1"/>
</dbReference>
<keyword evidence="2" id="KW-0560">Oxidoreductase</keyword>
<dbReference type="RefSeq" id="WP_127787681.1">
    <property type="nucleotide sequence ID" value="NZ_SACL01000003.1"/>
</dbReference>
<dbReference type="OrthoDB" id="9780147at2"/>
<name>A0A437MHA9_9PROT</name>
<keyword evidence="3" id="KW-1015">Disulfide bond</keyword>
<dbReference type="EMBL" id="SACL01000003">
    <property type="protein sequence ID" value="RVT97034.1"/>
    <property type="molecule type" value="Genomic_DNA"/>
</dbReference>
<dbReference type="InterPro" id="IPR036249">
    <property type="entry name" value="Thioredoxin-like_sf"/>
</dbReference>
<evidence type="ECO:0000256" key="1">
    <source>
        <dbReference type="ARBA" id="ARBA00022729"/>
    </source>
</evidence>
<evidence type="ECO:0000259" key="6">
    <source>
        <dbReference type="PROSITE" id="PS51352"/>
    </source>
</evidence>
<dbReference type="GO" id="GO:0016491">
    <property type="term" value="F:oxidoreductase activity"/>
    <property type="evidence" value="ECO:0007669"/>
    <property type="project" value="UniProtKB-KW"/>
</dbReference>
<evidence type="ECO:0000313" key="7">
    <source>
        <dbReference type="EMBL" id="RVT97034.1"/>
    </source>
</evidence>
<dbReference type="InterPro" id="IPR013766">
    <property type="entry name" value="Thioredoxin_domain"/>
</dbReference>
<evidence type="ECO:0000313" key="8">
    <source>
        <dbReference type="Proteomes" id="UP000282957"/>
    </source>
</evidence>
<dbReference type="Pfam" id="PF01323">
    <property type="entry name" value="DSBA"/>
    <property type="match status" value="1"/>
</dbReference>
<keyword evidence="4" id="KW-0676">Redox-active center</keyword>
<dbReference type="PANTHER" id="PTHR13887:SF14">
    <property type="entry name" value="DISULFIDE BOND FORMATION PROTEIN D"/>
    <property type="match status" value="1"/>
</dbReference>
<accession>A0A437MHA9</accession>
<dbReference type="PANTHER" id="PTHR13887">
    <property type="entry name" value="GLUTATHIONE S-TRANSFERASE KAPPA"/>
    <property type="match status" value="1"/>
</dbReference>
<evidence type="ECO:0000256" key="3">
    <source>
        <dbReference type="ARBA" id="ARBA00023157"/>
    </source>
</evidence>
<dbReference type="InterPro" id="IPR006311">
    <property type="entry name" value="TAT_signal"/>
</dbReference>
<dbReference type="Proteomes" id="UP000282957">
    <property type="component" value="Unassembled WGS sequence"/>
</dbReference>
<dbReference type="CDD" id="cd03023">
    <property type="entry name" value="DsbA_Com1_like"/>
    <property type="match status" value="1"/>
</dbReference>